<evidence type="ECO:0000313" key="3">
    <source>
        <dbReference type="Proteomes" id="UP000199656"/>
    </source>
</evidence>
<dbReference type="AlphaFoldDB" id="A0A1H4G0T0"/>
<dbReference type="STRING" id="408074.SAMN05660909_04837"/>
<protein>
    <submittedName>
        <fullName evidence="2">Uncharacterized protein</fullName>
    </submittedName>
</protein>
<gene>
    <name evidence="2" type="ORF">SAMN05660909_04837</name>
</gene>
<dbReference type="EMBL" id="FNRL01000031">
    <property type="protein sequence ID" value="SEB03134.1"/>
    <property type="molecule type" value="Genomic_DNA"/>
</dbReference>
<organism evidence="2 3">
    <name type="scientific">Chitinophaga terrae</name>
    <name type="common">ex Kim and Jung 2007</name>
    <dbReference type="NCBI Taxonomy" id="408074"/>
    <lineage>
        <taxon>Bacteria</taxon>
        <taxon>Pseudomonadati</taxon>
        <taxon>Bacteroidota</taxon>
        <taxon>Chitinophagia</taxon>
        <taxon>Chitinophagales</taxon>
        <taxon>Chitinophagaceae</taxon>
        <taxon>Chitinophaga</taxon>
    </lineage>
</organism>
<sequence>MATQVKAPAPKTKKTTTAKKPVAKKSAPKVVVKDLAKGYNKFKSFEGKEYTGMQVGRSHHWQYDAGDWKETKITPDLWEISYAVTKRRKGHAPENSGAKVGTGYQWYILANQKVVKLNADDYTTEMSGLKFKLAHKRAGKEKWNISAATQRKHLIQFLNEIINQLQIEPITFEFDYQDVHYKGEALPVLATCGEDGTCSEFEITLNDENMGIIKHMKSGWKMDRMDKKMIKLIGEQLEI</sequence>
<dbReference type="RefSeq" id="WP_211117947.1">
    <property type="nucleotide sequence ID" value="NZ_BKAT01000053.1"/>
</dbReference>
<accession>A0A1H4G0T0</accession>
<name>A0A1H4G0T0_9BACT</name>
<keyword evidence="3" id="KW-1185">Reference proteome</keyword>
<feature type="region of interest" description="Disordered" evidence="1">
    <location>
        <begin position="1"/>
        <end position="24"/>
    </location>
</feature>
<feature type="compositionally biased region" description="Basic residues" evidence="1">
    <location>
        <begin position="11"/>
        <end position="24"/>
    </location>
</feature>
<evidence type="ECO:0000313" key="2">
    <source>
        <dbReference type="EMBL" id="SEB03134.1"/>
    </source>
</evidence>
<feature type="compositionally biased region" description="Low complexity" evidence="1">
    <location>
        <begin position="1"/>
        <end position="10"/>
    </location>
</feature>
<evidence type="ECO:0000256" key="1">
    <source>
        <dbReference type="SAM" id="MobiDB-lite"/>
    </source>
</evidence>
<dbReference type="Proteomes" id="UP000199656">
    <property type="component" value="Unassembled WGS sequence"/>
</dbReference>
<proteinExistence type="predicted"/>
<reference evidence="3" key="1">
    <citation type="submission" date="2016-10" db="EMBL/GenBank/DDBJ databases">
        <authorList>
            <person name="Varghese N."/>
            <person name="Submissions S."/>
        </authorList>
    </citation>
    <scope>NUCLEOTIDE SEQUENCE [LARGE SCALE GENOMIC DNA]</scope>
    <source>
        <strain evidence="3">DSM 23920</strain>
    </source>
</reference>